<dbReference type="Proteomes" id="UP000030980">
    <property type="component" value="Unassembled WGS sequence"/>
</dbReference>
<evidence type="ECO:0008006" key="6">
    <source>
        <dbReference type="Google" id="ProtNLM"/>
    </source>
</evidence>
<sequence length="135" mass="15273">MRVTLLSLCLLVLPGCSLLSGPDAERAWVDLQSAADNRLVTLELDGSPWRKNHFRLAPGAHQLAVRYQFDVNPRDIGGDTPHRRDCRLTLAYDDFTPGQRYRLQAGQHGFRPWIRLYDPYDRLVARGAEQGCRGG</sequence>
<evidence type="ECO:0000313" key="2">
    <source>
        <dbReference type="EMBL" id="KHO63774.1"/>
    </source>
</evidence>
<reference evidence="3 5" key="2">
    <citation type="submission" date="2017-01" db="EMBL/GenBank/DDBJ databases">
        <authorList>
            <person name="Mah S.A."/>
            <person name="Swanson W.J."/>
            <person name="Moy G.W."/>
            <person name="Vacquier V.D."/>
        </authorList>
    </citation>
    <scope>NUCLEOTIDE SEQUENCE [LARGE SCALE GENOMIC DNA]</scope>
    <source>
        <strain evidence="3 5">ATCC 29606</strain>
    </source>
</reference>
<name>A0A0B2D1E0_9PSED</name>
<evidence type="ECO:0000313" key="4">
    <source>
        <dbReference type="Proteomes" id="UP000030980"/>
    </source>
</evidence>
<organism evidence="2 4">
    <name type="scientific">Pseudomonas flexibilis</name>
    <dbReference type="NCBI Taxonomy" id="706570"/>
    <lineage>
        <taxon>Bacteria</taxon>
        <taxon>Pseudomonadati</taxon>
        <taxon>Pseudomonadota</taxon>
        <taxon>Gammaproteobacteria</taxon>
        <taxon>Pseudomonadales</taxon>
        <taxon>Pseudomonadaceae</taxon>
        <taxon>Pseudomonas</taxon>
    </lineage>
</organism>
<protein>
    <recommendedName>
        <fullName evidence="6">Lipoprotein</fullName>
    </recommendedName>
</protein>
<proteinExistence type="predicted"/>
<evidence type="ECO:0000313" key="5">
    <source>
        <dbReference type="Proteomes" id="UP000186079"/>
    </source>
</evidence>
<dbReference type="EMBL" id="FTMC01000005">
    <property type="protein sequence ID" value="SIQ32835.1"/>
    <property type="molecule type" value="Genomic_DNA"/>
</dbReference>
<feature type="signal peptide" evidence="1">
    <location>
        <begin position="1"/>
        <end position="19"/>
    </location>
</feature>
<keyword evidence="4" id="KW-1185">Reference proteome</keyword>
<evidence type="ECO:0000313" key="3">
    <source>
        <dbReference type="EMBL" id="SIQ32835.1"/>
    </source>
</evidence>
<dbReference type="PATRIC" id="fig|706570.3.peg.2932"/>
<gene>
    <name evidence="2" type="ORF">PT85_14830</name>
    <name evidence="3" type="ORF">SAMN05421672_10585</name>
</gene>
<dbReference type="AlphaFoldDB" id="A0A0B2D1E0"/>
<dbReference type="Proteomes" id="UP000186079">
    <property type="component" value="Unassembled WGS sequence"/>
</dbReference>
<dbReference type="OrthoDB" id="6997359at2"/>
<keyword evidence="1" id="KW-0732">Signal</keyword>
<evidence type="ECO:0000256" key="1">
    <source>
        <dbReference type="SAM" id="SignalP"/>
    </source>
</evidence>
<dbReference type="EMBL" id="JTAK01000006">
    <property type="protein sequence ID" value="KHO63774.1"/>
    <property type="molecule type" value="Genomic_DNA"/>
</dbReference>
<reference evidence="2 4" key="1">
    <citation type="submission" date="2014-11" db="EMBL/GenBank/DDBJ databases">
        <title>Genome sequence of Pseudomonas tuomuerensis JCM 14085.</title>
        <authorList>
            <person name="Shin S.-K."/>
            <person name="Yi H."/>
        </authorList>
    </citation>
    <scope>NUCLEOTIDE SEQUENCE [LARGE SCALE GENOMIC DNA]</scope>
    <source>
        <strain evidence="2 4">JCM 14085</strain>
    </source>
</reference>
<feature type="chain" id="PRO_5015034458" description="Lipoprotein" evidence="1">
    <location>
        <begin position="20"/>
        <end position="135"/>
    </location>
</feature>
<dbReference type="STRING" id="706570.PT85_14830"/>
<accession>A0A0B3BSX4</accession>
<accession>A0A0B2D1E0</accession>
<dbReference type="RefSeq" id="WP_027588675.1">
    <property type="nucleotide sequence ID" value="NZ_FMUP01000004.1"/>
</dbReference>